<name>A0A4Y3RXM5_9ACTN</name>
<proteinExistence type="predicted"/>
<dbReference type="AlphaFoldDB" id="A0A4Y3RXM5"/>
<dbReference type="Proteomes" id="UP000315226">
    <property type="component" value="Unassembled WGS sequence"/>
</dbReference>
<keyword evidence="3" id="KW-1185">Reference proteome</keyword>
<comment type="caution">
    <text evidence="2">The sequence shown here is derived from an EMBL/GenBank/DDBJ whole genome shotgun (WGS) entry which is preliminary data.</text>
</comment>
<evidence type="ECO:0000313" key="3">
    <source>
        <dbReference type="Proteomes" id="UP000315226"/>
    </source>
</evidence>
<gene>
    <name evidence="2" type="ORF">SGA01_79170</name>
</gene>
<feature type="region of interest" description="Disordered" evidence="1">
    <location>
        <begin position="102"/>
        <end position="131"/>
    </location>
</feature>
<evidence type="ECO:0000313" key="2">
    <source>
        <dbReference type="EMBL" id="GEB62312.1"/>
    </source>
</evidence>
<feature type="region of interest" description="Disordered" evidence="1">
    <location>
        <begin position="27"/>
        <end position="83"/>
    </location>
</feature>
<protein>
    <submittedName>
        <fullName evidence="2">Uncharacterized protein</fullName>
    </submittedName>
</protein>
<accession>A0A4Y3RXM5</accession>
<reference evidence="2 3" key="1">
    <citation type="submission" date="2019-06" db="EMBL/GenBank/DDBJ databases">
        <title>Whole genome shotgun sequence of Streptomyces gardneri NBRC 12865.</title>
        <authorList>
            <person name="Hosoyama A."/>
            <person name="Uohara A."/>
            <person name="Ohji S."/>
            <person name="Ichikawa N."/>
        </authorList>
    </citation>
    <scope>NUCLEOTIDE SEQUENCE [LARGE SCALE GENOMIC DNA]</scope>
    <source>
        <strain evidence="2 3">NBRC 12865</strain>
    </source>
</reference>
<sequence length="131" mass="14015">MRWQLVGPVQEATQQPLPEALRTIRIPGRSDCHPAPFRRAADGPCSARVTARRAREPGPSPAISPPGCASTAGHATQDAVAGTALDEARRTLGDWREMMADRTSPQDNVTQAAEILPATLPEPVTDRKESA</sequence>
<dbReference type="EMBL" id="BJMN01000088">
    <property type="protein sequence ID" value="GEB62312.1"/>
    <property type="molecule type" value="Genomic_DNA"/>
</dbReference>
<evidence type="ECO:0000256" key="1">
    <source>
        <dbReference type="SAM" id="MobiDB-lite"/>
    </source>
</evidence>
<organism evidence="2 3">
    <name type="scientific">Streptomyces gardneri</name>
    <dbReference type="NCBI Taxonomy" id="66892"/>
    <lineage>
        <taxon>Bacteria</taxon>
        <taxon>Bacillati</taxon>
        <taxon>Actinomycetota</taxon>
        <taxon>Actinomycetes</taxon>
        <taxon>Kitasatosporales</taxon>
        <taxon>Streptomycetaceae</taxon>
        <taxon>Streptomyces</taxon>
    </lineage>
</organism>